<dbReference type="AlphaFoldDB" id="A0A9W7CUZ8"/>
<dbReference type="EMBL" id="BSXT01001504">
    <property type="protein sequence ID" value="GMF42975.1"/>
    <property type="molecule type" value="Genomic_DNA"/>
</dbReference>
<name>A0A9W7CUZ8_9STRA</name>
<gene>
    <name evidence="1" type="ORF">Pfra01_001430800</name>
</gene>
<dbReference type="Proteomes" id="UP001165121">
    <property type="component" value="Unassembled WGS sequence"/>
</dbReference>
<protein>
    <submittedName>
        <fullName evidence="1">Unnamed protein product</fullName>
    </submittedName>
</protein>
<proteinExistence type="predicted"/>
<evidence type="ECO:0000313" key="2">
    <source>
        <dbReference type="Proteomes" id="UP001165121"/>
    </source>
</evidence>
<reference evidence="1" key="1">
    <citation type="submission" date="2023-04" db="EMBL/GenBank/DDBJ databases">
        <title>Phytophthora fragariaefolia NBRC 109709.</title>
        <authorList>
            <person name="Ichikawa N."/>
            <person name="Sato H."/>
            <person name="Tonouchi N."/>
        </authorList>
    </citation>
    <scope>NUCLEOTIDE SEQUENCE</scope>
    <source>
        <strain evidence="1">NBRC 109709</strain>
    </source>
</reference>
<evidence type="ECO:0000313" key="1">
    <source>
        <dbReference type="EMBL" id="GMF42975.1"/>
    </source>
</evidence>
<sequence length="119" mass="13578">MAKIFSRHSAVKMEVNGISERFTMAFRRDLAGTTTPSRNAKPFMAGFNLLSTTEKSDRARMIELRTIAKTMKRSKNGWATSRISRLRSQWSLGNKLKHAKSAPSFYYITIPVFDQCDEP</sequence>
<comment type="caution">
    <text evidence="1">The sequence shown here is derived from an EMBL/GenBank/DDBJ whole genome shotgun (WGS) entry which is preliminary data.</text>
</comment>
<accession>A0A9W7CUZ8</accession>
<keyword evidence="2" id="KW-1185">Reference proteome</keyword>
<organism evidence="1 2">
    <name type="scientific">Phytophthora fragariaefolia</name>
    <dbReference type="NCBI Taxonomy" id="1490495"/>
    <lineage>
        <taxon>Eukaryota</taxon>
        <taxon>Sar</taxon>
        <taxon>Stramenopiles</taxon>
        <taxon>Oomycota</taxon>
        <taxon>Peronosporomycetes</taxon>
        <taxon>Peronosporales</taxon>
        <taxon>Peronosporaceae</taxon>
        <taxon>Phytophthora</taxon>
    </lineage>
</organism>